<dbReference type="PROSITE" id="PS51671">
    <property type="entry name" value="ACT"/>
    <property type="match status" value="1"/>
</dbReference>
<dbReference type="Pfam" id="PF04607">
    <property type="entry name" value="RelA_SpoT"/>
    <property type="match status" value="1"/>
</dbReference>
<dbReference type="InterPro" id="IPR004811">
    <property type="entry name" value="RelA/Spo_fam"/>
</dbReference>
<name>A0A261UA65_9BORD</name>
<dbReference type="InterPro" id="IPR002912">
    <property type="entry name" value="ACT_dom"/>
</dbReference>
<accession>A0A261UA65</accession>
<evidence type="ECO:0000259" key="6">
    <source>
        <dbReference type="PROSITE" id="PS51671"/>
    </source>
</evidence>
<dbReference type="EMBL" id="NEVQ01000011">
    <property type="protein sequence ID" value="OZI58150.1"/>
    <property type="molecule type" value="Genomic_DNA"/>
</dbReference>
<dbReference type="FunFam" id="3.10.20.30:FF:000002">
    <property type="entry name" value="GTP pyrophosphokinase (RelA/SpoT)"/>
    <property type="match status" value="1"/>
</dbReference>
<dbReference type="InterPro" id="IPR045865">
    <property type="entry name" value="ACT-like_dom_sf"/>
</dbReference>
<dbReference type="Gene3D" id="3.10.20.30">
    <property type="match status" value="1"/>
</dbReference>
<feature type="domain" description="ACT" evidence="6">
    <location>
        <begin position="691"/>
        <end position="762"/>
    </location>
</feature>
<dbReference type="PANTHER" id="PTHR21262:SF31">
    <property type="entry name" value="GTP PYROPHOSPHOKINASE"/>
    <property type="match status" value="1"/>
</dbReference>
<evidence type="ECO:0000256" key="1">
    <source>
        <dbReference type="ARBA" id="ARBA00019852"/>
    </source>
</evidence>
<dbReference type="GO" id="GO:0042594">
    <property type="term" value="P:response to starvation"/>
    <property type="evidence" value="ECO:0007669"/>
    <property type="project" value="TreeGrafter"/>
</dbReference>
<dbReference type="PANTHER" id="PTHR21262">
    <property type="entry name" value="GUANOSINE-3',5'-BIS DIPHOSPHATE 3'-PYROPHOSPHOHYDROLASE"/>
    <property type="match status" value="1"/>
</dbReference>
<dbReference type="Gene3D" id="3.30.70.260">
    <property type="match status" value="1"/>
</dbReference>
<dbReference type="GO" id="GO:0005886">
    <property type="term" value="C:plasma membrane"/>
    <property type="evidence" value="ECO:0007669"/>
    <property type="project" value="TreeGrafter"/>
</dbReference>
<comment type="function">
    <text evidence="5">In eubacteria ppGpp (guanosine 3'-diphosphate 5'-diphosphate) is a mediator of the stringent response that coordinates a variety of cellular activities in response to changes in nutritional abundance.</text>
</comment>
<dbReference type="Gene3D" id="1.10.3210.10">
    <property type="entry name" value="Hypothetical protein af1432"/>
    <property type="match status" value="1"/>
</dbReference>
<dbReference type="SUPFAM" id="SSF81301">
    <property type="entry name" value="Nucleotidyltransferase"/>
    <property type="match status" value="1"/>
</dbReference>
<dbReference type="NCBIfam" id="TIGR00691">
    <property type="entry name" value="spoT_relA"/>
    <property type="match status" value="1"/>
</dbReference>
<dbReference type="InterPro" id="IPR012675">
    <property type="entry name" value="Beta-grasp_dom_sf"/>
</dbReference>
<dbReference type="AlphaFoldDB" id="A0A261UA65"/>
<dbReference type="Pfam" id="PF13328">
    <property type="entry name" value="HD_4"/>
    <property type="match status" value="1"/>
</dbReference>
<dbReference type="Proteomes" id="UP000216885">
    <property type="component" value="Unassembled WGS sequence"/>
</dbReference>
<proteinExistence type="inferred from homology"/>
<dbReference type="GO" id="GO:0015949">
    <property type="term" value="P:nucleobase-containing small molecule interconversion"/>
    <property type="evidence" value="ECO:0007669"/>
    <property type="project" value="UniProtKB-ARBA"/>
</dbReference>
<evidence type="ECO:0000313" key="8">
    <source>
        <dbReference type="EMBL" id="OZI58150.1"/>
    </source>
</evidence>
<dbReference type="PROSITE" id="PS51880">
    <property type="entry name" value="TGS"/>
    <property type="match status" value="1"/>
</dbReference>
<evidence type="ECO:0000256" key="2">
    <source>
        <dbReference type="ARBA" id="ARBA00029754"/>
    </source>
</evidence>
<dbReference type="GO" id="GO:0008728">
    <property type="term" value="F:GTP diphosphokinase activity"/>
    <property type="evidence" value="ECO:0007669"/>
    <property type="project" value="TreeGrafter"/>
</dbReference>
<keyword evidence="8" id="KW-0808">Transferase</keyword>
<dbReference type="InterPro" id="IPR043519">
    <property type="entry name" value="NT_sf"/>
</dbReference>
<evidence type="ECO:0000256" key="5">
    <source>
        <dbReference type="RuleBase" id="RU003847"/>
    </source>
</evidence>
<dbReference type="InterPro" id="IPR033655">
    <property type="entry name" value="TGS_RelA/SpoT"/>
</dbReference>
<evidence type="ECO:0000256" key="4">
    <source>
        <dbReference type="ARBA" id="ARBA00033308"/>
    </source>
</evidence>
<keyword evidence="9" id="KW-1185">Reference proteome</keyword>
<dbReference type="CDD" id="cd04876">
    <property type="entry name" value="ACT_RelA-SpoT"/>
    <property type="match status" value="1"/>
</dbReference>
<dbReference type="CDD" id="cd01668">
    <property type="entry name" value="TGS_RSH"/>
    <property type="match status" value="1"/>
</dbReference>
<dbReference type="SMART" id="SM00954">
    <property type="entry name" value="RelA_SpoT"/>
    <property type="match status" value="1"/>
</dbReference>
<dbReference type="SUPFAM" id="SSF55021">
    <property type="entry name" value="ACT-like"/>
    <property type="match status" value="1"/>
</dbReference>
<dbReference type="Pfam" id="PF13291">
    <property type="entry name" value="ACT_4"/>
    <property type="match status" value="1"/>
</dbReference>
<gene>
    <name evidence="8" type="ORF">CAL20_07485</name>
</gene>
<organism evidence="8 9">
    <name type="scientific">Bordetella genomosp. 4</name>
    <dbReference type="NCBI Taxonomy" id="463044"/>
    <lineage>
        <taxon>Bacteria</taxon>
        <taxon>Pseudomonadati</taxon>
        <taxon>Pseudomonadota</taxon>
        <taxon>Betaproteobacteria</taxon>
        <taxon>Burkholderiales</taxon>
        <taxon>Alcaligenaceae</taxon>
        <taxon>Bordetella</taxon>
    </lineage>
</organism>
<evidence type="ECO:0000256" key="3">
    <source>
        <dbReference type="ARBA" id="ARBA00032407"/>
    </source>
</evidence>
<feature type="domain" description="TGS" evidence="7">
    <location>
        <begin position="432"/>
        <end position="495"/>
    </location>
</feature>
<dbReference type="SUPFAM" id="SSF109604">
    <property type="entry name" value="HD-domain/PDEase-like"/>
    <property type="match status" value="1"/>
</dbReference>
<dbReference type="Pfam" id="PF02824">
    <property type="entry name" value="TGS"/>
    <property type="match status" value="1"/>
</dbReference>
<dbReference type="GO" id="GO:0015969">
    <property type="term" value="P:guanosine tetraphosphate metabolic process"/>
    <property type="evidence" value="ECO:0007669"/>
    <property type="project" value="InterPro"/>
</dbReference>
<evidence type="ECO:0000259" key="7">
    <source>
        <dbReference type="PROSITE" id="PS51880"/>
    </source>
</evidence>
<dbReference type="CDD" id="cd05399">
    <property type="entry name" value="NT_Rel-Spo_like"/>
    <property type="match status" value="1"/>
</dbReference>
<dbReference type="RefSeq" id="WP_094837535.1">
    <property type="nucleotide sequence ID" value="NZ_NEVQ01000011.1"/>
</dbReference>
<dbReference type="FunFam" id="3.30.460.10:FF:000001">
    <property type="entry name" value="GTP pyrophosphokinase RelA"/>
    <property type="match status" value="1"/>
</dbReference>
<comment type="similarity">
    <text evidence="5">Belongs to the relA/spoT family.</text>
</comment>
<reference evidence="8 9" key="1">
    <citation type="submission" date="2017-05" db="EMBL/GenBank/DDBJ databases">
        <title>Complete and WGS of Bordetella genogroups.</title>
        <authorList>
            <person name="Spilker T."/>
            <person name="LiPuma J."/>
        </authorList>
    </citation>
    <scope>NUCLEOTIDE SEQUENCE [LARGE SCALE GENOMIC DNA]</scope>
    <source>
        <strain evidence="8 9">AU9919</strain>
    </source>
</reference>
<dbReference type="GO" id="GO:0016301">
    <property type="term" value="F:kinase activity"/>
    <property type="evidence" value="ECO:0007669"/>
    <property type="project" value="UniProtKB-KW"/>
</dbReference>
<keyword evidence="8" id="KW-0418">Kinase</keyword>
<dbReference type="GO" id="GO:0008893">
    <property type="term" value="F:guanosine-3',5'-bis(diphosphate) 3'-diphosphatase activity"/>
    <property type="evidence" value="ECO:0007669"/>
    <property type="project" value="TreeGrafter"/>
</dbReference>
<comment type="caution">
    <text evidence="8">The sequence shown here is derived from an EMBL/GenBank/DDBJ whole genome shotgun (WGS) entry which is preliminary data.</text>
</comment>
<dbReference type="InterPro" id="IPR007685">
    <property type="entry name" value="RelA_SpoT"/>
</dbReference>
<dbReference type="SUPFAM" id="SSF81271">
    <property type="entry name" value="TGS-like"/>
    <property type="match status" value="1"/>
</dbReference>
<protein>
    <recommendedName>
        <fullName evidence="1">GTP pyrophosphokinase</fullName>
    </recommendedName>
    <alternativeName>
        <fullName evidence="3">(p)ppGpp synthase</fullName>
    </alternativeName>
    <alternativeName>
        <fullName evidence="2">ATP:GTP 3'-pyrophosphotransferase</fullName>
    </alternativeName>
    <alternativeName>
        <fullName evidence="4">ppGpp synthase I</fullName>
    </alternativeName>
</protein>
<evidence type="ECO:0000313" key="9">
    <source>
        <dbReference type="Proteomes" id="UP000216885"/>
    </source>
</evidence>
<sequence length="762" mass="83750">MSVIPDSDAFSPFDDAWHQMAGAGLDADASARIEHAVAWALPQFADQRAVSGEPLAAHGAGVVRILAGLQTDVATRIAALVAALPADLSAPAPPLRNDPLATEFGPEVARLVQGARALLRLGLVARHASDSEADTGDQKEMQRKMLLAMAADLRIVLMRLASRLQTLRWHAASKEPCSVAFARETMDLYAPLANRLGIWQVKWEMEDLSFRFLEPDRYKQIAKLLEEKRVEREAFIEAAIERLQSALAKAGITADVSGRPKHIYSIWNKMRLKGLEFSQLYDLRALRVIVDDVRDCYTALGMIHDMWTPLSEEFDDYISRPKPNGYRSLHTVVTDDDGRPFEVQIRTREMHQFAEYGMAAHWRYKEAGAKGGQVSASSDYDRQLSWMRQLLAWNTDIEAGDANQASAIQNPQAGAGGNARGAQTPGLANRVRDERIYVLTPQARVIELPEGATPVDFAYHLHTDLGHRCRGARVDGQMVPLQTRLATGQTVEIISAKSGGPSRDWLNPQLGFLASPRSRAKVRMWFNAIELQQRINTGQALVEKELQRLGKTAVNLEQLAQSLGFARADDLYVAAAKEEFSLRQIDAVFQEPTPEAEPDAADLAHAHSADSAARSGKSGVLVVGVGSLLTQLARCCRPAPPDEIAGFVTRGRGVSIHRKGCRSYQALAEREPERIIDVAWGDTSETFYPVDISVHARDRSGLLRDLSEVFARLRLNVVGVNTQSRQSLAHMIFTVEVRGGESLNKALAALSEVSGVSSAVRC</sequence>
<dbReference type="Gene3D" id="3.30.460.10">
    <property type="entry name" value="Beta Polymerase, domain 2"/>
    <property type="match status" value="1"/>
</dbReference>
<dbReference type="InterPro" id="IPR004095">
    <property type="entry name" value="TGS"/>
</dbReference>
<dbReference type="InterPro" id="IPR012676">
    <property type="entry name" value="TGS-like"/>
</dbReference>